<dbReference type="Proteomes" id="UP000000253">
    <property type="component" value="Chromosome"/>
</dbReference>
<proteinExistence type="predicted"/>
<feature type="transmembrane region" description="Helical" evidence="1">
    <location>
        <begin position="6"/>
        <end position="26"/>
    </location>
</feature>
<evidence type="ECO:0000313" key="4">
    <source>
        <dbReference type="Proteomes" id="UP000000253"/>
    </source>
</evidence>
<keyword evidence="1" id="KW-0812">Transmembrane</keyword>
<gene>
    <name evidence="3" type="ordered locus">MmarC5_1319</name>
</gene>
<dbReference type="STRING" id="402880.MmarC5_1319"/>
<protein>
    <recommendedName>
        <fullName evidence="2">DUF1616 domain-containing protein</fullName>
    </recommendedName>
</protein>
<dbReference type="RefSeq" id="WP_011869068.1">
    <property type="nucleotide sequence ID" value="NC_009135.1"/>
</dbReference>
<keyword evidence="1" id="KW-0472">Membrane</keyword>
<keyword evidence="1" id="KW-1133">Transmembrane helix</keyword>
<organism evidence="3 4">
    <name type="scientific">Methanococcus maripaludis (strain C5 / ATCC BAA-1333)</name>
    <dbReference type="NCBI Taxonomy" id="402880"/>
    <lineage>
        <taxon>Archaea</taxon>
        <taxon>Methanobacteriati</taxon>
        <taxon>Methanobacteriota</taxon>
        <taxon>Methanomada group</taxon>
        <taxon>Methanococci</taxon>
        <taxon>Methanococcales</taxon>
        <taxon>Methanococcaceae</taxon>
        <taxon>Methanococcus</taxon>
    </lineage>
</organism>
<dbReference type="InterPro" id="IPR011674">
    <property type="entry name" value="DUF1616"/>
</dbReference>
<dbReference type="Pfam" id="PF07760">
    <property type="entry name" value="DUF1616"/>
    <property type="match status" value="1"/>
</dbReference>
<evidence type="ECO:0000313" key="3">
    <source>
        <dbReference type="EMBL" id="ABO35617.1"/>
    </source>
</evidence>
<dbReference type="HOGENOM" id="CLU_1485899_0_0_2"/>
<dbReference type="KEGG" id="mmq:MmarC5_1319"/>
<feature type="domain" description="DUF1616" evidence="2">
    <location>
        <begin position="4"/>
        <end position="152"/>
    </location>
</feature>
<accession>A4FZI3</accession>
<sequence length="174" mass="20227">MKNTQYSTIFLTLLLFMAVMGFLYVLGHPKQSEYFTEIYLLGEKNMAYEYPSKIYVGEEGVFNLGIVNHEGRNVTYFGEIWVLKTNSSNPEKDDHMLTEFNKSLEPKSSFIEGDWESQWEKNINFSIMEPGNYQIVVLVFKDKISEESLAEKLNNAQNNEILNLKLNIDVVDWT</sequence>
<dbReference type="EMBL" id="CP000609">
    <property type="protein sequence ID" value="ABO35617.1"/>
    <property type="molecule type" value="Genomic_DNA"/>
</dbReference>
<reference evidence="3 4" key="1">
    <citation type="submission" date="2007-03" db="EMBL/GenBank/DDBJ databases">
        <title>Complete sequence of chromosome of Methanococcus maripaludis C5.</title>
        <authorList>
            <consortium name="US DOE Joint Genome Institute"/>
            <person name="Copeland A."/>
            <person name="Lucas S."/>
            <person name="Lapidus A."/>
            <person name="Barry K."/>
            <person name="Glavina del Rio T."/>
            <person name="Dalin E."/>
            <person name="Tice H."/>
            <person name="Pitluck S."/>
            <person name="Chertkov O."/>
            <person name="Brettin T."/>
            <person name="Bruce D."/>
            <person name="Han C."/>
            <person name="Detter J.C."/>
            <person name="Schmutz J."/>
            <person name="Larimer F."/>
            <person name="Land M."/>
            <person name="Hauser L."/>
            <person name="Kyrpides N."/>
            <person name="Mikhailova N."/>
            <person name="Sieprawska-Lupa M."/>
            <person name="Whitman W.B."/>
            <person name="Richardson P."/>
        </authorList>
    </citation>
    <scope>NUCLEOTIDE SEQUENCE [LARGE SCALE GENOMIC DNA]</scope>
    <source>
        <strain evidence="4">C5 / ATCC BAA-1333</strain>
    </source>
</reference>
<name>A4FZI3_METM5</name>
<dbReference type="GeneID" id="4929128"/>
<evidence type="ECO:0000259" key="2">
    <source>
        <dbReference type="Pfam" id="PF07760"/>
    </source>
</evidence>
<dbReference type="AlphaFoldDB" id="A4FZI3"/>
<dbReference type="OrthoDB" id="82282at2157"/>
<dbReference type="eggNOG" id="arCOG02884">
    <property type="taxonomic scope" value="Archaea"/>
</dbReference>
<evidence type="ECO:0000256" key="1">
    <source>
        <dbReference type="SAM" id="Phobius"/>
    </source>
</evidence>